<feature type="transmembrane region" description="Helical" evidence="10">
    <location>
        <begin position="764"/>
        <end position="784"/>
    </location>
</feature>
<dbReference type="InterPro" id="IPR027256">
    <property type="entry name" value="P-typ_ATPase_IB"/>
</dbReference>
<evidence type="ECO:0000256" key="4">
    <source>
        <dbReference type="ARBA" id="ARBA00022723"/>
    </source>
</evidence>
<dbReference type="SUPFAM" id="SSF81665">
    <property type="entry name" value="Calcium ATPase, transmembrane domain M"/>
    <property type="match status" value="1"/>
</dbReference>
<comment type="similarity">
    <text evidence="2 10">Belongs to the cation transport ATPase (P-type) (TC 3.A.3) family. Type IB subfamily.</text>
</comment>
<keyword evidence="14" id="KW-1185">Reference proteome</keyword>
<protein>
    <submittedName>
        <fullName evidence="13">Heavy metal translocating P-type ATPase</fullName>
    </submittedName>
</protein>
<feature type="transmembrane region" description="Helical" evidence="10">
    <location>
        <begin position="190"/>
        <end position="207"/>
    </location>
</feature>
<evidence type="ECO:0000256" key="10">
    <source>
        <dbReference type="RuleBase" id="RU362081"/>
    </source>
</evidence>
<dbReference type="PANTHER" id="PTHR43520">
    <property type="entry name" value="ATP7, ISOFORM B"/>
    <property type="match status" value="1"/>
</dbReference>
<dbReference type="GO" id="GO:0005886">
    <property type="term" value="C:plasma membrane"/>
    <property type="evidence" value="ECO:0007669"/>
    <property type="project" value="UniProtKB-SubCell"/>
</dbReference>
<dbReference type="GO" id="GO:0005507">
    <property type="term" value="F:copper ion binding"/>
    <property type="evidence" value="ECO:0007669"/>
    <property type="project" value="TreeGrafter"/>
</dbReference>
<feature type="domain" description="P-type ATPase A" evidence="12">
    <location>
        <begin position="287"/>
        <end position="387"/>
    </location>
</feature>
<name>E8R040_ISOPI</name>
<evidence type="ECO:0000256" key="2">
    <source>
        <dbReference type="ARBA" id="ARBA00006024"/>
    </source>
</evidence>
<proteinExistence type="inferred from homology"/>
<reference key="1">
    <citation type="submission" date="2010-11" db="EMBL/GenBank/DDBJ databases">
        <title>The complete sequence of chromosome of Isophaera pallida ATCC 43644.</title>
        <authorList>
            <consortium name="US DOE Joint Genome Institute (JGI-PGF)"/>
            <person name="Lucas S."/>
            <person name="Copeland A."/>
            <person name="Lapidus A."/>
            <person name="Bruce D."/>
            <person name="Goodwin L."/>
            <person name="Pitluck S."/>
            <person name="Kyrpides N."/>
            <person name="Mavromatis K."/>
            <person name="Pagani I."/>
            <person name="Ivanova N."/>
            <person name="Saunders E."/>
            <person name="Brettin T."/>
            <person name="Detter J.C."/>
            <person name="Han C."/>
            <person name="Tapia R."/>
            <person name="Land M."/>
            <person name="Hauser L."/>
            <person name="Markowitz V."/>
            <person name="Cheng J.-F."/>
            <person name="Hugenholtz P."/>
            <person name="Woyke T."/>
            <person name="Wu D."/>
            <person name="Eisen J.A."/>
        </authorList>
    </citation>
    <scope>NUCLEOTIDE SEQUENCE</scope>
    <source>
        <strain>ATCC 43644</strain>
    </source>
</reference>
<dbReference type="Pfam" id="PF00702">
    <property type="entry name" value="Hydrolase"/>
    <property type="match status" value="1"/>
</dbReference>
<dbReference type="InterPro" id="IPR044492">
    <property type="entry name" value="P_typ_ATPase_HD_dom"/>
</dbReference>
<dbReference type="SUPFAM" id="SSF56784">
    <property type="entry name" value="HAD-like"/>
    <property type="match status" value="1"/>
</dbReference>
<feature type="region of interest" description="Disordered" evidence="11">
    <location>
        <begin position="815"/>
        <end position="836"/>
    </location>
</feature>
<comment type="subcellular location">
    <subcellularLocation>
        <location evidence="10">Cell membrane</location>
    </subcellularLocation>
    <subcellularLocation>
        <location evidence="1">Endomembrane system</location>
        <topology evidence="1">Multi-pass membrane protein</topology>
    </subcellularLocation>
</comment>
<evidence type="ECO:0000256" key="1">
    <source>
        <dbReference type="ARBA" id="ARBA00004127"/>
    </source>
</evidence>
<dbReference type="InterPro" id="IPR008250">
    <property type="entry name" value="ATPase_P-typ_transduc_dom_A_sf"/>
</dbReference>
<dbReference type="GO" id="GO:0055070">
    <property type="term" value="P:copper ion homeostasis"/>
    <property type="evidence" value="ECO:0007669"/>
    <property type="project" value="TreeGrafter"/>
</dbReference>
<dbReference type="GO" id="GO:0016887">
    <property type="term" value="F:ATP hydrolysis activity"/>
    <property type="evidence" value="ECO:0007669"/>
    <property type="project" value="InterPro"/>
</dbReference>
<dbReference type="SFLD" id="SFLDS00003">
    <property type="entry name" value="Haloacid_Dehalogenase"/>
    <property type="match status" value="1"/>
</dbReference>
<evidence type="ECO:0000256" key="9">
    <source>
        <dbReference type="ARBA" id="ARBA00023136"/>
    </source>
</evidence>
<dbReference type="AlphaFoldDB" id="E8R040"/>
<feature type="transmembrane region" description="Helical" evidence="10">
    <location>
        <begin position="790"/>
        <end position="808"/>
    </location>
</feature>
<dbReference type="eggNOG" id="COG2217">
    <property type="taxonomic scope" value="Bacteria"/>
</dbReference>
<evidence type="ECO:0000259" key="12">
    <source>
        <dbReference type="Pfam" id="PF00122"/>
    </source>
</evidence>
<feature type="transmembrane region" description="Helical" evidence="10">
    <location>
        <begin position="227"/>
        <end position="245"/>
    </location>
</feature>
<dbReference type="PRINTS" id="PR00119">
    <property type="entry name" value="CATATPASE"/>
</dbReference>
<keyword evidence="5 10" id="KW-0547">Nucleotide-binding</keyword>
<dbReference type="Pfam" id="PF00122">
    <property type="entry name" value="E1-E2_ATPase"/>
    <property type="match status" value="1"/>
</dbReference>
<dbReference type="SFLD" id="SFLDG00002">
    <property type="entry name" value="C1.7:_P-type_atpase_like"/>
    <property type="match status" value="1"/>
</dbReference>
<dbReference type="SUPFAM" id="SSF81660">
    <property type="entry name" value="Metal cation-transporting ATPase, ATP-binding domain N"/>
    <property type="match status" value="1"/>
</dbReference>
<feature type="transmembrane region" description="Helical" evidence="10">
    <location>
        <begin position="404"/>
        <end position="425"/>
    </location>
</feature>
<dbReference type="KEGG" id="ipa:Isop_0565"/>
<evidence type="ECO:0000256" key="3">
    <source>
        <dbReference type="ARBA" id="ARBA00022692"/>
    </source>
</evidence>
<dbReference type="Proteomes" id="UP000008631">
    <property type="component" value="Chromosome"/>
</dbReference>
<dbReference type="InterPro" id="IPR023298">
    <property type="entry name" value="ATPase_P-typ_TM_dom_sf"/>
</dbReference>
<keyword evidence="4 10" id="KW-0479">Metal-binding</keyword>
<feature type="transmembrane region" description="Helical" evidence="10">
    <location>
        <begin position="146"/>
        <end position="170"/>
    </location>
</feature>
<dbReference type="OrthoDB" id="211392at2"/>
<reference evidence="13 14" key="2">
    <citation type="journal article" date="2011" name="Stand. Genomic Sci.">
        <title>Complete genome sequence of Isosphaera pallida type strain (IS1B).</title>
        <authorList>
            <consortium name="US DOE Joint Genome Institute (JGI-PGF)"/>
            <person name="Goker M."/>
            <person name="Cleland D."/>
            <person name="Saunders E."/>
            <person name="Lapidus A."/>
            <person name="Nolan M."/>
            <person name="Lucas S."/>
            <person name="Hammon N."/>
            <person name="Deshpande S."/>
            <person name="Cheng J.F."/>
            <person name="Tapia R."/>
            <person name="Han C."/>
            <person name="Goodwin L."/>
            <person name="Pitluck S."/>
            <person name="Liolios K."/>
            <person name="Pagani I."/>
            <person name="Ivanova N."/>
            <person name="Mavromatis K."/>
            <person name="Pati A."/>
            <person name="Chen A."/>
            <person name="Palaniappan K."/>
            <person name="Land M."/>
            <person name="Hauser L."/>
            <person name="Chang Y.J."/>
            <person name="Jeffries C.D."/>
            <person name="Detter J.C."/>
            <person name="Beck B."/>
            <person name="Woyke T."/>
            <person name="Bristow J."/>
            <person name="Eisen J.A."/>
            <person name="Markowitz V."/>
            <person name="Hugenholtz P."/>
            <person name="Kyrpides N.C."/>
            <person name="Klenk H.P."/>
        </authorList>
    </citation>
    <scope>NUCLEOTIDE SEQUENCE [LARGE SCALE GENOMIC DNA]</scope>
    <source>
        <strain evidence="14">ATCC 43644 / DSM 9630 / IS1B</strain>
    </source>
</reference>
<keyword evidence="6 10" id="KW-0067">ATP-binding</keyword>
<evidence type="ECO:0000256" key="8">
    <source>
        <dbReference type="ARBA" id="ARBA00022989"/>
    </source>
</evidence>
<dbReference type="PROSITE" id="PS00154">
    <property type="entry name" value="ATPASE_E1_E2"/>
    <property type="match status" value="1"/>
</dbReference>
<dbReference type="Gene3D" id="3.40.1110.10">
    <property type="entry name" value="Calcium-transporting ATPase, cytoplasmic domain N"/>
    <property type="match status" value="1"/>
</dbReference>
<keyword evidence="10" id="KW-1003">Cell membrane</keyword>
<organism evidence="13 14">
    <name type="scientific">Isosphaera pallida (strain ATCC 43644 / DSM 9630 / IS1B)</name>
    <dbReference type="NCBI Taxonomy" id="575540"/>
    <lineage>
        <taxon>Bacteria</taxon>
        <taxon>Pseudomonadati</taxon>
        <taxon>Planctomycetota</taxon>
        <taxon>Planctomycetia</taxon>
        <taxon>Isosphaerales</taxon>
        <taxon>Isosphaeraceae</taxon>
        <taxon>Isosphaera</taxon>
    </lineage>
</organism>
<dbReference type="SFLD" id="SFLDF00027">
    <property type="entry name" value="p-type_atpase"/>
    <property type="match status" value="1"/>
</dbReference>
<keyword evidence="3 10" id="KW-0812">Transmembrane</keyword>
<feature type="transmembrane region" description="Helical" evidence="10">
    <location>
        <begin position="251"/>
        <end position="269"/>
    </location>
</feature>
<dbReference type="InterPro" id="IPR018303">
    <property type="entry name" value="ATPase_P-typ_P_site"/>
</dbReference>
<feature type="transmembrane region" description="Helical" evidence="10">
    <location>
        <begin position="437"/>
        <end position="462"/>
    </location>
</feature>
<dbReference type="InParanoid" id="E8R040"/>
<evidence type="ECO:0000313" key="14">
    <source>
        <dbReference type="Proteomes" id="UP000008631"/>
    </source>
</evidence>
<dbReference type="GO" id="GO:0012505">
    <property type="term" value="C:endomembrane system"/>
    <property type="evidence" value="ECO:0007669"/>
    <property type="project" value="UniProtKB-SubCell"/>
</dbReference>
<dbReference type="EMBL" id="CP002353">
    <property type="protein sequence ID" value="ADV61158.1"/>
    <property type="molecule type" value="Genomic_DNA"/>
</dbReference>
<keyword evidence="9 10" id="KW-0472">Membrane</keyword>
<evidence type="ECO:0000256" key="6">
    <source>
        <dbReference type="ARBA" id="ARBA00022840"/>
    </source>
</evidence>
<dbReference type="GO" id="GO:0043682">
    <property type="term" value="F:P-type divalent copper transporter activity"/>
    <property type="evidence" value="ECO:0007669"/>
    <property type="project" value="TreeGrafter"/>
</dbReference>
<dbReference type="InterPro" id="IPR059000">
    <property type="entry name" value="ATPase_P-type_domA"/>
</dbReference>
<keyword evidence="8 10" id="KW-1133">Transmembrane helix</keyword>
<dbReference type="Gene3D" id="3.40.50.1000">
    <property type="entry name" value="HAD superfamily/HAD-like"/>
    <property type="match status" value="1"/>
</dbReference>
<evidence type="ECO:0000256" key="5">
    <source>
        <dbReference type="ARBA" id="ARBA00022741"/>
    </source>
</evidence>
<evidence type="ECO:0000313" key="13">
    <source>
        <dbReference type="EMBL" id="ADV61158.1"/>
    </source>
</evidence>
<dbReference type="GO" id="GO:0005524">
    <property type="term" value="F:ATP binding"/>
    <property type="evidence" value="ECO:0007669"/>
    <property type="project" value="UniProtKB-UniRule"/>
</dbReference>
<dbReference type="InterPro" id="IPR023299">
    <property type="entry name" value="ATPase_P-typ_cyto_dom_N"/>
</dbReference>
<dbReference type="STRING" id="575540.Isop_0565"/>
<dbReference type="PANTHER" id="PTHR43520:SF8">
    <property type="entry name" value="P-TYPE CU(+) TRANSPORTER"/>
    <property type="match status" value="1"/>
</dbReference>
<dbReference type="HOGENOM" id="CLU_001771_11_2_0"/>
<dbReference type="RefSeq" id="WP_013563447.1">
    <property type="nucleotide sequence ID" value="NC_014962.1"/>
</dbReference>
<dbReference type="InterPro" id="IPR001757">
    <property type="entry name" value="P_typ_ATPase"/>
</dbReference>
<gene>
    <name evidence="13" type="ordered locus">Isop_0565</name>
</gene>
<dbReference type="Gene3D" id="2.70.150.10">
    <property type="entry name" value="Calcium-transporting ATPase, cytoplasmic transduction domain A"/>
    <property type="match status" value="1"/>
</dbReference>
<dbReference type="InterPro" id="IPR023214">
    <property type="entry name" value="HAD_sf"/>
</dbReference>
<sequence length="836" mass="88172">MISDPAPLRSAVALLQPGAPLACRSDRAGESPPQAVEIAETTTAGSGFDDQGREDGVACCDHCGLPLVPRRSWWRIGEAAPAQPSATPSVEDLGTPTLVGLNRDLGHGDAEEEEFDARSARYCCQGCRFAAAVTQARGEQGVNRFLLIRLGLSGFFAMNVMAFTMALWSFDLYSDDLRNLTESTHLLVSLFRYLTLLFALPVFVLLAPPLVEHAWEELIEGRPSTDLLLASGVLASFGVSVWAVYRDQGPIYFEVGCVVLVFTALGRWFETNGRLKASNALDSLRKLLPPVARKLTEDGGFLEVPTASLRPGDQINVRAGERFPADGIVLRGIAQVDQQILTGESRPITLEPRATALGGTLNLDGDLVVELTSPPGGGAFGKLVEAVRAAGLERGRYQRLADRASAIFVPLVALLSIAAGVVHGVRSDPETGLMVGLSVVLISCPCALGVAVPMAVWSALGVAARNGVVFRNGEAIERLAEIRAVRFDKTGTLTTGTPEVETVVVENEKADPAASLAVVAAVTRRLADSSTHAMARALMDHAELAQAAALLAPPRFAPGGEPRNEAGRGVQASLMWNPSPTNSLASPTTVMLGSGRWFDERDWSFPPALDRARREAEARGRSVSVVGWDGRARGVFVFRERLRPETVGALAECQVLGLDVAVLTGDHPARGRALAEELGVKVKAGLSPDQKREALRDAEATIGPAAMVGDGVNDAPALAASSCGVAMGCGADVARDSAQVCLVGDDLGRVPWSLRLARATVATARLNLAWAFAYNFIGVGVAMGGLLNPAFAAVLMVGSSLFVISNSLRLASWRAPGESSGSTPTESFVAPNFALG</sequence>
<evidence type="ECO:0000256" key="7">
    <source>
        <dbReference type="ARBA" id="ARBA00022967"/>
    </source>
</evidence>
<keyword evidence="7" id="KW-1278">Translocase</keyword>
<dbReference type="SUPFAM" id="SSF81653">
    <property type="entry name" value="Calcium ATPase, transduction domain A"/>
    <property type="match status" value="1"/>
</dbReference>
<evidence type="ECO:0000256" key="11">
    <source>
        <dbReference type="SAM" id="MobiDB-lite"/>
    </source>
</evidence>
<accession>E8R040</accession>
<dbReference type="NCBIfam" id="TIGR01525">
    <property type="entry name" value="ATPase-IB_hvy"/>
    <property type="match status" value="1"/>
</dbReference>
<dbReference type="NCBIfam" id="TIGR01494">
    <property type="entry name" value="ATPase_P-type"/>
    <property type="match status" value="2"/>
</dbReference>
<dbReference type="InterPro" id="IPR036412">
    <property type="entry name" value="HAD-like_sf"/>
</dbReference>